<evidence type="ECO:0000256" key="1">
    <source>
        <dbReference type="ARBA" id="ARBA00022729"/>
    </source>
</evidence>
<dbReference type="GO" id="GO:0009254">
    <property type="term" value="P:peptidoglycan turnover"/>
    <property type="evidence" value="ECO:0007669"/>
    <property type="project" value="InterPro"/>
</dbReference>
<dbReference type="SMR" id="A0A0F7CKG3"/>
<evidence type="ECO:0000259" key="3">
    <source>
        <dbReference type="Pfam" id="PF06725"/>
    </source>
</evidence>
<dbReference type="GO" id="GO:0004553">
    <property type="term" value="F:hydrolase activity, hydrolyzing O-glycosyl compounds"/>
    <property type="evidence" value="ECO:0007669"/>
    <property type="project" value="InterPro"/>
</dbReference>
<gene>
    <name evidence="4" type="ORF">VK70_05005</name>
</gene>
<dbReference type="Pfam" id="PF06725">
    <property type="entry name" value="3D"/>
    <property type="match status" value="1"/>
</dbReference>
<feature type="region of interest" description="Disordered" evidence="2">
    <location>
        <begin position="1"/>
        <end position="21"/>
    </location>
</feature>
<evidence type="ECO:0000313" key="4">
    <source>
        <dbReference type="EMBL" id="AKG37611.1"/>
    </source>
</evidence>
<sequence>MPVSQTYPRNPSEELNNQSSFPVAAPAPEQIIRSFKMTATGYTAGFESTGKRPSHPEYGITYSGVKVRRDKHAVSTIAADPKVLPLGSILYVPGYGYAIVADTGSAIKGHKIDLYFSTTKQVYREWGKQLVEVQLIKRGSGKCTEAMLENVGKVIRAYGTLPQEMLEEIV</sequence>
<dbReference type="PANTHER" id="PTHR39160:SF4">
    <property type="entry name" value="RESUSCITATION-PROMOTING FACTOR RPFB"/>
    <property type="match status" value="1"/>
</dbReference>
<dbReference type="PATRIC" id="fig|1333534.5.peg.1097"/>
<dbReference type="SUPFAM" id="SSF50685">
    <property type="entry name" value="Barwin-like endoglucanases"/>
    <property type="match status" value="1"/>
</dbReference>
<evidence type="ECO:0000313" key="5">
    <source>
        <dbReference type="Proteomes" id="UP000034189"/>
    </source>
</evidence>
<dbReference type="PANTHER" id="PTHR39160">
    <property type="entry name" value="CELL WALL-BINDING PROTEIN YOCH"/>
    <property type="match status" value="1"/>
</dbReference>
<keyword evidence="1" id="KW-0732">Signal</keyword>
<dbReference type="InterPro" id="IPR036908">
    <property type="entry name" value="RlpA-like_sf"/>
</dbReference>
<dbReference type="InterPro" id="IPR010611">
    <property type="entry name" value="3D_dom"/>
</dbReference>
<dbReference type="AlphaFoldDB" id="A0A0F7CKG3"/>
<feature type="domain" description="3D" evidence="3">
    <location>
        <begin position="75"/>
        <end position="136"/>
    </location>
</feature>
<organism evidence="4 5">
    <name type="scientific">Paenibacillus durus ATCC 35681</name>
    <dbReference type="NCBI Taxonomy" id="1333534"/>
    <lineage>
        <taxon>Bacteria</taxon>
        <taxon>Bacillati</taxon>
        <taxon>Bacillota</taxon>
        <taxon>Bacilli</taxon>
        <taxon>Bacillales</taxon>
        <taxon>Paenibacillaceae</taxon>
        <taxon>Paenibacillus</taxon>
    </lineage>
</organism>
<dbReference type="HOGENOM" id="CLU_121968_0_0_9"/>
<dbReference type="GO" id="GO:0019867">
    <property type="term" value="C:outer membrane"/>
    <property type="evidence" value="ECO:0007669"/>
    <property type="project" value="InterPro"/>
</dbReference>
<dbReference type="CDD" id="cd22786">
    <property type="entry name" value="DPBB_YuiC-like"/>
    <property type="match status" value="1"/>
</dbReference>
<reference evidence="4 5" key="1">
    <citation type="submission" date="2015-03" db="EMBL/GenBank/DDBJ databases">
        <authorList>
            <person name="Abdul Halim M."/>
        </authorList>
    </citation>
    <scope>NUCLEOTIDE SEQUENCE [LARGE SCALE GENOMIC DNA]</scope>
    <source>
        <strain evidence="4 5">ATCC 35681</strain>
    </source>
</reference>
<dbReference type="EMBL" id="CP011114">
    <property type="protein sequence ID" value="AKG37611.1"/>
    <property type="molecule type" value="Genomic_DNA"/>
</dbReference>
<dbReference type="Gene3D" id="2.40.40.10">
    <property type="entry name" value="RlpA-like domain"/>
    <property type="match status" value="1"/>
</dbReference>
<protein>
    <recommendedName>
        <fullName evidence="3">3D domain-containing protein</fullName>
    </recommendedName>
</protein>
<evidence type="ECO:0000256" key="2">
    <source>
        <dbReference type="SAM" id="MobiDB-lite"/>
    </source>
</evidence>
<dbReference type="Proteomes" id="UP000034189">
    <property type="component" value="Chromosome"/>
</dbReference>
<name>A0A0F7CKG3_PAEDU</name>
<reference evidence="4 5" key="2">
    <citation type="journal article" date="2016" name="Genome Announc.">
        <title>Genome Sequence of a Gram-Positive Diazotroph, Paenibacillus durus Type Strain ATCC 35681.</title>
        <authorList>
            <person name="Halim M.A."/>
            <person name="Rahman A.Y."/>
            <person name="Sim K.S."/>
            <person name="Yam H.C."/>
            <person name="Rahim A.A."/>
            <person name="Ghazali A.H."/>
            <person name="Najimudin N."/>
        </authorList>
    </citation>
    <scope>NUCLEOTIDE SEQUENCE [LARGE SCALE GENOMIC DNA]</scope>
    <source>
        <strain evidence="4 5">ATCC 35681</strain>
    </source>
</reference>
<accession>A0A0F7CKG3</accession>
<proteinExistence type="predicted"/>
<dbReference type="InterPro" id="IPR051933">
    <property type="entry name" value="Resuscitation_pf_RpfB"/>
</dbReference>